<dbReference type="InterPro" id="IPR000757">
    <property type="entry name" value="Beta-glucanase-like"/>
</dbReference>
<evidence type="ECO:0000313" key="3">
    <source>
        <dbReference type="EMBL" id="MFD1248246.1"/>
    </source>
</evidence>
<feature type="signal peptide" evidence="1">
    <location>
        <begin position="1"/>
        <end position="26"/>
    </location>
</feature>
<reference evidence="4" key="1">
    <citation type="journal article" date="2019" name="Int. J. Syst. Evol. Microbiol.">
        <title>The Global Catalogue of Microorganisms (GCM) 10K type strain sequencing project: providing services to taxonomists for standard genome sequencing and annotation.</title>
        <authorList>
            <consortium name="The Broad Institute Genomics Platform"/>
            <consortium name="The Broad Institute Genome Sequencing Center for Infectious Disease"/>
            <person name="Wu L."/>
            <person name="Ma J."/>
        </authorList>
    </citation>
    <scope>NUCLEOTIDE SEQUENCE [LARGE SCALE GENOMIC DNA]</scope>
    <source>
        <strain evidence="4">CCUG 52478</strain>
    </source>
</reference>
<dbReference type="EMBL" id="JBHTLX010000014">
    <property type="protein sequence ID" value="MFD1248246.1"/>
    <property type="molecule type" value="Genomic_DNA"/>
</dbReference>
<dbReference type="RefSeq" id="WP_367920633.1">
    <property type="nucleotide sequence ID" value="NZ_BAABAC010000035.1"/>
</dbReference>
<dbReference type="InterPro" id="IPR050546">
    <property type="entry name" value="Glycosyl_Hydrlase_16"/>
</dbReference>
<feature type="domain" description="GH16" evidence="2">
    <location>
        <begin position="119"/>
        <end position="382"/>
    </location>
</feature>
<comment type="caution">
    <text evidence="3">The sequence shown here is derived from an EMBL/GenBank/DDBJ whole genome shotgun (WGS) entry which is preliminary data.</text>
</comment>
<protein>
    <submittedName>
        <fullName evidence="3">Family 16 glycosylhydrolase</fullName>
    </submittedName>
</protein>
<dbReference type="PROSITE" id="PS51762">
    <property type="entry name" value="GH16_2"/>
    <property type="match status" value="1"/>
</dbReference>
<gene>
    <name evidence="3" type="ORF">ACFQ3F_10650</name>
</gene>
<dbReference type="PANTHER" id="PTHR10963">
    <property type="entry name" value="GLYCOSYL HYDROLASE-RELATED"/>
    <property type="match status" value="1"/>
</dbReference>
<feature type="chain" id="PRO_5046440239" evidence="1">
    <location>
        <begin position="27"/>
        <end position="382"/>
    </location>
</feature>
<dbReference type="InterPro" id="IPR013320">
    <property type="entry name" value="ConA-like_dom_sf"/>
</dbReference>
<proteinExistence type="predicted"/>
<evidence type="ECO:0000313" key="4">
    <source>
        <dbReference type="Proteomes" id="UP001597229"/>
    </source>
</evidence>
<sequence>MGKRSVMGLLLTCMAALALTVPQAQAAGHKSPALDRPTHHGASVVFTGRATPRSKVRLQVRAKAGWKSLAARKADSRGAFKIAVSAPRRLTSYRVISQGQASVAKRVAPPAAAAAAPAPSATAKPAPTDACGTLVARAGGGTYSCTFVDNFDGSALNRDSWHVMDGTTSGAACMVDSPRTVAVSGGALHLTALPATDATTCPLRTDGTRASYMTGSVNTFWKWSQQYGRFEVRMKSQAVAGPGAQEAFWLWPDTRYASDATWPASGEIDVVENYSAYPTLAIPFLHYTANDNGGPVPGLNTAWNCLAPRGQWHTYLLDWSADRLSISVDGKTCLTNTKGAASFRKRFIMSFSQLLSSTGANTYLGTPILPVTLDVDYVKVWR</sequence>
<dbReference type="SUPFAM" id="SSF49899">
    <property type="entry name" value="Concanavalin A-like lectins/glucanases"/>
    <property type="match status" value="1"/>
</dbReference>
<dbReference type="CDD" id="cd08023">
    <property type="entry name" value="GH16_laminarinase_like"/>
    <property type="match status" value="1"/>
</dbReference>
<evidence type="ECO:0000256" key="1">
    <source>
        <dbReference type="SAM" id="SignalP"/>
    </source>
</evidence>
<keyword evidence="4" id="KW-1185">Reference proteome</keyword>
<keyword evidence="1" id="KW-0732">Signal</keyword>
<accession>A0ABW3VZP5</accession>
<organism evidence="3 4">
    <name type="scientific">Nocardioides ginsengisoli</name>
    <dbReference type="NCBI Taxonomy" id="363868"/>
    <lineage>
        <taxon>Bacteria</taxon>
        <taxon>Bacillati</taxon>
        <taxon>Actinomycetota</taxon>
        <taxon>Actinomycetes</taxon>
        <taxon>Propionibacteriales</taxon>
        <taxon>Nocardioidaceae</taxon>
        <taxon>Nocardioides</taxon>
    </lineage>
</organism>
<dbReference type="Pfam" id="PF00722">
    <property type="entry name" value="Glyco_hydro_16"/>
    <property type="match status" value="1"/>
</dbReference>
<evidence type="ECO:0000259" key="2">
    <source>
        <dbReference type="PROSITE" id="PS51762"/>
    </source>
</evidence>
<dbReference type="Gene3D" id="2.60.120.200">
    <property type="match status" value="1"/>
</dbReference>
<name>A0ABW3VZP5_9ACTN</name>
<dbReference type="PANTHER" id="PTHR10963:SF60">
    <property type="entry name" value="GRAM-NEGATIVE BACTERIA-BINDING PROTEIN 1-RELATED"/>
    <property type="match status" value="1"/>
</dbReference>
<dbReference type="Proteomes" id="UP001597229">
    <property type="component" value="Unassembled WGS sequence"/>
</dbReference>